<dbReference type="EMBL" id="JAAMRR010000292">
    <property type="protein sequence ID" value="NGX94735.1"/>
    <property type="molecule type" value="Genomic_DNA"/>
</dbReference>
<organism evidence="2 3">
    <name type="scientific">Candidatus Afipia apatlaquensis</name>
    <dbReference type="NCBI Taxonomy" id="2712852"/>
    <lineage>
        <taxon>Bacteria</taxon>
        <taxon>Pseudomonadati</taxon>
        <taxon>Pseudomonadota</taxon>
        <taxon>Alphaproteobacteria</taxon>
        <taxon>Hyphomicrobiales</taxon>
        <taxon>Nitrobacteraceae</taxon>
        <taxon>Afipia</taxon>
    </lineage>
</organism>
<proteinExistence type="predicted"/>
<feature type="region of interest" description="Disordered" evidence="1">
    <location>
        <begin position="38"/>
        <end position="61"/>
    </location>
</feature>
<accession>A0A7C9VJ77</accession>
<name>A0A7C9VJ77_9BRAD</name>
<dbReference type="Proteomes" id="UP000480266">
    <property type="component" value="Unassembled WGS sequence"/>
</dbReference>
<comment type="caution">
    <text evidence="2">The sequence shown here is derived from an EMBL/GenBank/DDBJ whole genome shotgun (WGS) entry which is preliminary data.</text>
</comment>
<evidence type="ECO:0000313" key="3">
    <source>
        <dbReference type="Proteomes" id="UP000480266"/>
    </source>
</evidence>
<sequence length="61" mass="7095">MATPSRKPHLHDRRMDDARAEIARAMDRELRLRVSERAERVRQLSLEASVERSPDGLRRGS</sequence>
<feature type="compositionally biased region" description="Basic and acidic residues" evidence="1">
    <location>
        <begin position="49"/>
        <end position="61"/>
    </location>
</feature>
<reference evidence="2" key="1">
    <citation type="submission" date="2020-02" db="EMBL/GenBank/DDBJ databases">
        <title>Draft genome sequence of Candidatus Afipia apatlaquensis IBT-C3, a potential strain for decolorization of textile dyes.</title>
        <authorList>
            <person name="Sanchez-Reyes A."/>
            <person name="Breton-Deval L."/>
            <person name="Mangelson H."/>
            <person name="Sanchez-Flores A."/>
        </authorList>
    </citation>
    <scope>NUCLEOTIDE SEQUENCE [LARGE SCALE GENOMIC DNA]</scope>
    <source>
        <strain evidence="2">IBT-C3</strain>
    </source>
</reference>
<evidence type="ECO:0000313" key="2">
    <source>
        <dbReference type="EMBL" id="NGX94735.1"/>
    </source>
</evidence>
<keyword evidence="3" id="KW-1185">Reference proteome</keyword>
<protein>
    <submittedName>
        <fullName evidence="2">Uncharacterized protein</fullName>
    </submittedName>
</protein>
<gene>
    <name evidence="2" type="ORF">G4V63_05730</name>
</gene>
<evidence type="ECO:0000256" key="1">
    <source>
        <dbReference type="SAM" id="MobiDB-lite"/>
    </source>
</evidence>
<dbReference type="AlphaFoldDB" id="A0A7C9VJ77"/>